<feature type="domain" description="NAD(P)-binding" evidence="8">
    <location>
        <begin position="9"/>
        <end position="321"/>
    </location>
</feature>
<dbReference type="EMBL" id="JNCF01000012">
    <property type="protein sequence ID" value="KGP63653.1"/>
    <property type="molecule type" value="Genomic_DNA"/>
</dbReference>
<comment type="catalytic activity">
    <reaction evidence="1 7">
        <text>dTDP-alpha-D-glucose = dTDP-4-dehydro-6-deoxy-alpha-D-glucose + H2O</text>
        <dbReference type="Rhea" id="RHEA:17221"/>
        <dbReference type="ChEBI" id="CHEBI:15377"/>
        <dbReference type="ChEBI" id="CHEBI:57477"/>
        <dbReference type="ChEBI" id="CHEBI:57649"/>
        <dbReference type="EC" id="4.2.1.46"/>
    </reaction>
</comment>
<dbReference type="RefSeq" id="WP_035888239.1">
    <property type="nucleotide sequence ID" value="NZ_JNCF01000012.1"/>
</dbReference>
<evidence type="ECO:0000256" key="7">
    <source>
        <dbReference type="RuleBase" id="RU004473"/>
    </source>
</evidence>
<dbReference type="InterPro" id="IPR016040">
    <property type="entry name" value="NAD(P)-bd_dom"/>
</dbReference>
<evidence type="ECO:0000256" key="5">
    <source>
        <dbReference type="ARBA" id="ARBA00023027"/>
    </source>
</evidence>
<gene>
    <name evidence="9" type="ORF">EP47_03255</name>
</gene>
<evidence type="ECO:0000313" key="10">
    <source>
        <dbReference type="Proteomes" id="UP000054422"/>
    </source>
</evidence>
<protein>
    <recommendedName>
        <fullName evidence="4 7">dTDP-glucose 4,6-dehydratase</fullName>
        <ecNumber evidence="4 7">4.2.1.46</ecNumber>
    </recommendedName>
</protein>
<evidence type="ECO:0000256" key="6">
    <source>
        <dbReference type="ARBA" id="ARBA00023239"/>
    </source>
</evidence>
<reference evidence="9 10" key="1">
    <citation type="submission" date="2014-05" db="EMBL/GenBank/DDBJ databases">
        <authorList>
            <person name="Rizzardi K."/>
            <person name="Winiecka-Krusnell J."/>
            <person name="Ramliden M."/>
            <person name="Alm E."/>
            <person name="Andersson S."/>
            <person name="Byfors S."/>
        </authorList>
    </citation>
    <scope>NUCLEOTIDE SEQUENCE [LARGE SCALE GENOMIC DNA]</scope>
    <source>
        <strain evidence="9 10">LEGN</strain>
    </source>
</reference>
<comment type="similarity">
    <text evidence="3 7">Belongs to the NAD(P)-dependent epimerase/dehydratase family. dTDP-glucose dehydratase subfamily.</text>
</comment>
<organism evidence="9 10">
    <name type="scientific">Legionella norrlandica</name>
    <dbReference type="NCBI Taxonomy" id="1498499"/>
    <lineage>
        <taxon>Bacteria</taxon>
        <taxon>Pseudomonadati</taxon>
        <taxon>Pseudomonadota</taxon>
        <taxon>Gammaproteobacteria</taxon>
        <taxon>Legionellales</taxon>
        <taxon>Legionellaceae</taxon>
        <taxon>Legionella</taxon>
    </lineage>
</organism>
<comment type="caution">
    <text evidence="9">The sequence shown here is derived from an EMBL/GenBank/DDBJ whole genome shotgun (WGS) entry which is preliminary data.</text>
</comment>
<dbReference type="STRING" id="1498499.EP47_03255"/>
<evidence type="ECO:0000256" key="2">
    <source>
        <dbReference type="ARBA" id="ARBA00001911"/>
    </source>
</evidence>
<evidence type="ECO:0000256" key="3">
    <source>
        <dbReference type="ARBA" id="ARBA00008178"/>
    </source>
</evidence>
<dbReference type="Proteomes" id="UP000054422">
    <property type="component" value="Unassembled WGS sequence"/>
</dbReference>
<keyword evidence="5" id="KW-0520">NAD</keyword>
<evidence type="ECO:0000256" key="4">
    <source>
        <dbReference type="ARBA" id="ARBA00011990"/>
    </source>
</evidence>
<keyword evidence="6 7" id="KW-0456">Lyase</keyword>
<dbReference type="EC" id="4.2.1.46" evidence="4 7"/>
<dbReference type="PANTHER" id="PTHR43000">
    <property type="entry name" value="DTDP-D-GLUCOSE 4,6-DEHYDRATASE-RELATED"/>
    <property type="match status" value="1"/>
</dbReference>
<keyword evidence="10" id="KW-1185">Reference proteome</keyword>
<dbReference type="OrthoDB" id="9803010at2"/>
<dbReference type="InterPro" id="IPR036291">
    <property type="entry name" value="NAD(P)-bd_dom_sf"/>
</dbReference>
<dbReference type="GO" id="GO:0009225">
    <property type="term" value="P:nucleotide-sugar metabolic process"/>
    <property type="evidence" value="ECO:0007669"/>
    <property type="project" value="InterPro"/>
</dbReference>
<sequence length="342" mass="38965">MENRINNLLVTGAAGFIGSNFVKYMLDKYPEIKVISLDKLTYAGNKANLHEVEGCKNHFFVQGDILDKQVVSSILRLHGIDTIVHFAAESHVDNSINNPQIFLETNVIGTFTLLEAARIYWLNEKKWNKSNCRFHHVSTDEVYGSLEAEEPAFTEKNSYQPNSPYSASKASSDHIVRAYFHTYGLPVTTSNCSNNYGPNQHREKLIPKVVEACIHRLPITVYGTGSNIRDWLYVMDHCDAIDTIIQRGTEGEVYNIGGNNELDNLSLIKMICQMMDDLKPMEKSYQSLITFVEDRKGHDKRYAIDNSKIQKELSWVPQGDFISKLLNTIQYYLAQSKQEINI</sequence>
<evidence type="ECO:0000256" key="1">
    <source>
        <dbReference type="ARBA" id="ARBA00001539"/>
    </source>
</evidence>
<dbReference type="Pfam" id="PF16363">
    <property type="entry name" value="GDP_Man_Dehyd"/>
    <property type="match status" value="1"/>
</dbReference>
<dbReference type="SUPFAM" id="SSF51735">
    <property type="entry name" value="NAD(P)-binding Rossmann-fold domains"/>
    <property type="match status" value="1"/>
</dbReference>
<evidence type="ECO:0000313" key="9">
    <source>
        <dbReference type="EMBL" id="KGP63653.1"/>
    </source>
</evidence>
<dbReference type="Gene3D" id="3.90.25.10">
    <property type="entry name" value="UDP-galactose 4-epimerase, domain 1"/>
    <property type="match status" value="1"/>
</dbReference>
<proteinExistence type="inferred from homology"/>
<dbReference type="AlphaFoldDB" id="A0A0A2T8A0"/>
<dbReference type="InterPro" id="IPR005888">
    <property type="entry name" value="dTDP_Gluc_deHydtase"/>
</dbReference>
<name>A0A0A2T8A0_9GAMM</name>
<dbReference type="GO" id="GO:0008460">
    <property type="term" value="F:dTDP-glucose 4,6-dehydratase activity"/>
    <property type="evidence" value="ECO:0007669"/>
    <property type="project" value="UniProtKB-EC"/>
</dbReference>
<dbReference type="FunFam" id="3.40.50.720:FF:000304">
    <property type="entry name" value="UDP-glucose 4,6-dehydratase"/>
    <property type="match status" value="1"/>
</dbReference>
<dbReference type="Gene3D" id="3.40.50.720">
    <property type="entry name" value="NAD(P)-binding Rossmann-like Domain"/>
    <property type="match status" value="1"/>
</dbReference>
<dbReference type="NCBIfam" id="TIGR01181">
    <property type="entry name" value="dTDP_gluc_dehyt"/>
    <property type="match status" value="1"/>
</dbReference>
<comment type="cofactor">
    <cofactor evidence="2 7">
        <name>NAD(+)</name>
        <dbReference type="ChEBI" id="CHEBI:57540"/>
    </cofactor>
</comment>
<evidence type="ECO:0000259" key="8">
    <source>
        <dbReference type="Pfam" id="PF16363"/>
    </source>
</evidence>
<accession>A0A0A2T8A0</accession>
<dbReference type="CDD" id="cd05246">
    <property type="entry name" value="dTDP_GD_SDR_e"/>
    <property type="match status" value="1"/>
</dbReference>